<evidence type="ECO:0000313" key="2">
    <source>
        <dbReference type="EMBL" id="SVE58005.1"/>
    </source>
</evidence>
<dbReference type="AlphaFoldDB" id="A0A383EP20"/>
<evidence type="ECO:0000256" key="1">
    <source>
        <dbReference type="SAM" id="Phobius"/>
    </source>
</evidence>
<sequence>IPKHMEVPTRFFIGYLLASVAVYFLGFTKMLHKEIFFPVVLFGACISIHKISTITPNNLFHLKTLQKENLGKWVIMCIGVFLLGRIFPILNFNSFGDPLFYSLPVGRDYLKAGGFQWFEHAEFYWQAGLSDIGLIYLHSLTSHPMLVQLTAQAFYFISGTLFLLYILHKGLFSKLVPEKHSLWITFSFIAMDTFRLESIVAKSDYWLAVLLCLIIVCLYEALTEETQEIR</sequence>
<feature type="non-terminal residue" evidence="2">
    <location>
        <position position="1"/>
    </location>
</feature>
<feature type="non-terminal residue" evidence="2">
    <location>
        <position position="230"/>
    </location>
</feature>
<feature type="transmembrane region" description="Helical" evidence="1">
    <location>
        <begin position="12"/>
        <end position="29"/>
    </location>
</feature>
<name>A0A383EP20_9ZZZZ</name>
<feature type="transmembrane region" description="Helical" evidence="1">
    <location>
        <begin position="35"/>
        <end position="52"/>
    </location>
</feature>
<keyword evidence="1" id="KW-0812">Transmembrane</keyword>
<gene>
    <name evidence="2" type="ORF">METZ01_LOCUS510859</name>
</gene>
<organism evidence="2">
    <name type="scientific">marine metagenome</name>
    <dbReference type="NCBI Taxonomy" id="408172"/>
    <lineage>
        <taxon>unclassified sequences</taxon>
        <taxon>metagenomes</taxon>
        <taxon>ecological metagenomes</taxon>
    </lineage>
</organism>
<dbReference type="EMBL" id="UINC01227219">
    <property type="protein sequence ID" value="SVE58005.1"/>
    <property type="molecule type" value="Genomic_DNA"/>
</dbReference>
<feature type="transmembrane region" description="Helical" evidence="1">
    <location>
        <begin position="73"/>
        <end position="92"/>
    </location>
</feature>
<feature type="transmembrane region" description="Helical" evidence="1">
    <location>
        <begin position="205"/>
        <end position="222"/>
    </location>
</feature>
<protein>
    <submittedName>
        <fullName evidence="2">Uncharacterized protein</fullName>
    </submittedName>
</protein>
<keyword evidence="1" id="KW-1133">Transmembrane helix</keyword>
<proteinExistence type="predicted"/>
<keyword evidence="1" id="KW-0472">Membrane</keyword>
<accession>A0A383EP20</accession>
<reference evidence="2" key="1">
    <citation type="submission" date="2018-05" db="EMBL/GenBank/DDBJ databases">
        <authorList>
            <person name="Lanie J.A."/>
            <person name="Ng W.-L."/>
            <person name="Kazmierczak K.M."/>
            <person name="Andrzejewski T.M."/>
            <person name="Davidsen T.M."/>
            <person name="Wayne K.J."/>
            <person name="Tettelin H."/>
            <person name="Glass J.I."/>
            <person name="Rusch D."/>
            <person name="Podicherti R."/>
            <person name="Tsui H.-C.T."/>
            <person name="Winkler M.E."/>
        </authorList>
    </citation>
    <scope>NUCLEOTIDE SEQUENCE</scope>
</reference>
<feature type="transmembrane region" description="Helical" evidence="1">
    <location>
        <begin position="146"/>
        <end position="168"/>
    </location>
</feature>